<sequence length="743" mass="82537">MAVGKNKRLTKGGKKGGKKKAGDPFLRKEWYDIKAPSMFTVRQCGKTLVSRTQGTKIATEELKGRVLEVNLADLNNDEDQASKKIRLCIEEVQGRSCLTDFHGMSLTRDKICSLIKKWQTLIEAHVDVKTTDGYVVRMFAIAFTKHQRGQVKVNCYAQSAQIRKIRKKMVEIMTQEASKVQLRELVKKLIPESIGKEMEKQCQGIFPLKDCLIRKVKILKKPKFDITKLMELHGDGGDDMGVEMMRPEAEEAMNTLTADVVAAGESDGLRVFSAASKEALHLSLLAIALQPPQDVDEERRELLPLVYSMDEALEILEKKVSSMEDFDRRFPACGGFLPWFCSRGISNGSCKGLNETFTFIEPKVDSASVLSVPALDNGQMAWAAVALVQVLQKRSSESSRISTLAQRWENRLKRMRATAVNLFYDGPGTGTVRAIATIKNASVDAANNSTNAYNAENYVLWDPFEGEMVVLFIDLMGNWSNYTDPQAEKDKIWNIKAQHVDPVLYNESNNTYVIQEGFWFSAHEQWKTLQLPYLQIPLVHHLFRNGEMARLTFSVVKNLNGLMASVNAPTGFHCDSASGAYCSALGIQSLAEQPILTDHVLTPYGAFPAILIEPAAGLAWYQHMLRMPRAQTALGSIESFLQNGTSVAAMVTWDAKVTSVVAMLGGTGDLVRARMETEGVMDTFVQRVESMYADVFQKPLAQTMKKGESMSARIAELPALPLPADQAMPSEPYHYAMCGCASP</sequence>
<feature type="region of interest" description="Disordered" evidence="5">
    <location>
        <begin position="1"/>
        <end position="21"/>
    </location>
</feature>
<keyword evidence="1 4" id="KW-0963">Cytoplasm</keyword>
<evidence type="ECO:0000256" key="5">
    <source>
        <dbReference type="SAM" id="MobiDB-lite"/>
    </source>
</evidence>
<dbReference type="HAMAP" id="MF_03122">
    <property type="entry name" value="Ribosomal_eS1_euk"/>
    <property type="match status" value="1"/>
</dbReference>
<organism evidence="7 8">
    <name type="scientific">Durusdinium trenchii</name>
    <dbReference type="NCBI Taxonomy" id="1381693"/>
    <lineage>
        <taxon>Eukaryota</taxon>
        <taxon>Sar</taxon>
        <taxon>Alveolata</taxon>
        <taxon>Dinophyceae</taxon>
        <taxon>Suessiales</taxon>
        <taxon>Symbiodiniaceae</taxon>
        <taxon>Durusdinium</taxon>
    </lineage>
</organism>
<comment type="subunit">
    <text evidence="4">Component of the small ribosomal subunit. Mature ribosomes consist of a small (40S) and a large (60S) subunit. The 40S subunit contains about 33 different proteins and 1 molecule of RNA (18S). The 60S subunit contains about 49 different proteins and 3 molecules of RNA (25S, 5.8S and 5S).</text>
</comment>
<evidence type="ECO:0000259" key="6">
    <source>
        <dbReference type="Pfam" id="PF26157"/>
    </source>
</evidence>
<keyword evidence="3 4" id="KW-0687">Ribonucleoprotein</keyword>
<evidence type="ECO:0000313" key="8">
    <source>
        <dbReference type="Proteomes" id="UP001642464"/>
    </source>
</evidence>
<comment type="similarity">
    <text evidence="4">Belongs to the eukaryotic ribosomal protein eS1 family.</text>
</comment>
<evidence type="ECO:0000256" key="4">
    <source>
        <dbReference type="HAMAP-Rule" id="MF_03122"/>
    </source>
</evidence>
<dbReference type="GO" id="GO:0005840">
    <property type="term" value="C:ribosome"/>
    <property type="evidence" value="ECO:0007669"/>
    <property type="project" value="UniProtKB-KW"/>
</dbReference>
<evidence type="ECO:0000313" key="7">
    <source>
        <dbReference type="EMBL" id="CAK9052016.1"/>
    </source>
</evidence>
<name>A0ABP0MKM8_9DINO</name>
<dbReference type="Pfam" id="PF26157">
    <property type="entry name" value="SGL_GH162"/>
    <property type="match status" value="1"/>
</dbReference>
<feature type="compositionally biased region" description="Basic residues" evidence="5">
    <location>
        <begin position="1"/>
        <end position="19"/>
    </location>
</feature>
<comment type="caution">
    <text evidence="7">The sequence shown here is derived from an EMBL/GenBank/DDBJ whole genome shotgun (WGS) entry which is preliminary data.</text>
</comment>
<dbReference type="Pfam" id="PF01015">
    <property type="entry name" value="Ribosomal_S3Ae"/>
    <property type="match status" value="1"/>
</dbReference>
<feature type="initiator methionine" description="Removed" evidence="4">
    <location>
        <position position="1"/>
    </location>
</feature>
<dbReference type="InterPro" id="IPR058773">
    <property type="entry name" value="SGL_GH162"/>
</dbReference>
<keyword evidence="2 4" id="KW-0689">Ribosomal protein</keyword>
<dbReference type="Proteomes" id="UP001642464">
    <property type="component" value="Unassembled WGS sequence"/>
</dbReference>
<gene>
    <name evidence="7" type="ORF">SCF082_LOCUS28497</name>
</gene>
<protein>
    <recommendedName>
        <fullName evidence="4">Small ribosomal subunit protein eS1</fullName>
    </recommendedName>
</protein>
<evidence type="ECO:0000256" key="3">
    <source>
        <dbReference type="ARBA" id="ARBA00023274"/>
    </source>
</evidence>
<feature type="domain" description="Endo-beta-1,2-glucanase SGL" evidence="6">
    <location>
        <begin position="264"/>
        <end position="700"/>
    </location>
</feature>
<dbReference type="InterPro" id="IPR001593">
    <property type="entry name" value="Ribosomal_eS1"/>
</dbReference>
<comment type="subcellular location">
    <subcellularLocation>
        <location evidence="4">Cytoplasm</location>
    </subcellularLocation>
</comment>
<dbReference type="PANTHER" id="PTHR11830">
    <property type="entry name" value="40S RIBOSOMAL PROTEIN S3A"/>
    <property type="match status" value="1"/>
</dbReference>
<dbReference type="EMBL" id="CAXAMM010022447">
    <property type="protein sequence ID" value="CAK9052016.1"/>
    <property type="molecule type" value="Genomic_DNA"/>
</dbReference>
<keyword evidence="8" id="KW-1185">Reference proteome</keyword>
<dbReference type="InterPro" id="IPR027500">
    <property type="entry name" value="Ribosomal_eS1_euk"/>
</dbReference>
<dbReference type="SMART" id="SM01397">
    <property type="entry name" value="Ribosomal_S3Ae"/>
    <property type="match status" value="1"/>
</dbReference>
<evidence type="ECO:0000256" key="1">
    <source>
        <dbReference type="ARBA" id="ARBA00022490"/>
    </source>
</evidence>
<evidence type="ECO:0000256" key="2">
    <source>
        <dbReference type="ARBA" id="ARBA00022980"/>
    </source>
</evidence>
<accession>A0ABP0MKM8</accession>
<proteinExistence type="inferred from homology"/>
<reference evidence="7 8" key="1">
    <citation type="submission" date="2024-02" db="EMBL/GenBank/DDBJ databases">
        <authorList>
            <person name="Chen Y."/>
            <person name="Shah S."/>
            <person name="Dougan E. K."/>
            <person name="Thang M."/>
            <person name="Chan C."/>
        </authorList>
    </citation>
    <scope>NUCLEOTIDE SEQUENCE [LARGE SCALE GENOMIC DNA]</scope>
</reference>